<organism evidence="2 3">
    <name type="scientific">Nitrosopumilus cobalaminigenes</name>
    <dbReference type="NCBI Taxonomy" id="1470066"/>
    <lineage>
        <taxon>Archaea</taxon>
        <taxon>Nitrososphaerota</taxon>
        <taxon>Nitrososphaeria</taxon>
        <taxon>Nitrosopumilales</taxon>
        <taxon>Nitrosopumilaceae</taxon>
        <taxon>Nitrosopumilus</taxon>
    </lineage>
</organism>
<evidence type="ECO:0000256" key="1">
    <source>
        <dbReference type="SAM" id="MobiDB-lite"/>
    </source>
</evidence>
<dbReference type="AlphaFoldDB" id="A0A7D5LZ59"/>
<keyword evidence="3" id="KW-1185">Reference proteome</keyword>
<feature type="region of interest" description="Disordered" evidence="1">
    <location>
        <begin position="1"/>
        <end position="45"/>
    </location>
</feature>
<protein>
    <submittedName>
        <fullName evidence="2">Uncharacterized protein</fullName>
    </submittedName>
</protein>
<evidence type="ECO:0000313" key="3">
    <source>
        <dbReference type="Proteomes" id="UP000509771"/>
    </source>
</evidence>
<name>A0A7D5LZ59_9ARCH</name>
<dbReference type="Proteomes" id="UP000509771">
    <property type="component" value="Chromosome"/>
</dbReference>
<dbReference type="GeneID" id="56059283"/>
<dbReference type="KEGG" id="ncl:C5F47_04585"/>
<dbReference type="EMBL" id="CP026993">
    <property type="protein sequence ID" value="QLH02874.1"/>
    <property type="molecule type" value="Genomic_DNA"/>
</dbReference>
<feature type="compositionally biased region" description="Basic residues" evidence="1">
    <location>
        <begin position="1"/>
        <end position="35"/>
    </location>
</feature>
<gene>
    <name evidence="2" type="ORF">C5F47_04585</name>
</gene>
<accession>A0A7D5LZ59</accession>
<proteinExistence type="predicted"/>
<evidence type="ECO:0000313" key="2">
    <source>
        <dbReference type="EMBL" id="QLH02874.1"/>
    </source>
</evidence>
<dbReference type="RefSeq" id="WP_179359963.1">
    <property type="nucleotide sequence ID" value="NZ_CP026993.1"/>
</dbReference>
<reference evidence="2 3" key="1">
    <citation type="submission" date="2018-02" db="EMBL/GenBank/DDBJ databases">
        <title>Complete genome of Nitrosopumilus cobalaminigenes HCA1.</title>
        <authorList>
            <person name="Qin W."/>
            <person name="Zheng Y."/>
            <person name="Stahl D.A."/>
        </authorList>
    </citation>
    <scope>NUCLEOTIDE SEQUENCE [LARGE SCALE GENOMIC DNA]</scope>
    <source>
        <strain evidence="2 3">HCA1</strain>
    </source>
</reference>
<sequence length="78" mass="8773">MAEKKAVKKTTKKTPAKKTTTKAKTTKAKGTKTKKPKNEPPIDMGIVIVDDDIKIDQEQINEERRAYLEEARSQEASD</sequence>